<gene>
    <name evidence="2" type="ORF">B0T18DRAFT_329225</name>
</gene>
<organism evidence="2 3">
    <name type="scientific">Schizothecium vesticola</name>
    <dbReference type="NCBI Taxonomy" id="314040"/>
    <lineage>
        <taxon>Eukaryota</taxon>
        <taxon>Fungi</taxon>
        <taxon>Dikarya</taxon>
        <taxon>Ascomycota</taxon>
        <taxon>Pezizomycotina</taxon>
        <taxon>Sordariomycetes</taxon>
        <taxon>Sordariomycetidae</taxon>
        <taxon>Sordariales</taxon>
        <taxon>Schizotheciaceae</taxon>
        <taxon>Schizothecium</taxon>
    </lineage>
</organism>
<dbReference type="GO" id="GO:0042254">
    <property type="term" value="P:ribosome biogenesis"/>
    <property type="evidence" value="ECO:0007669"/>
    <property type="project" value="TreeGrafter"/>
</dbReference>
<dbReference type="GO" id="GO:1990275">
    <property type="term" value="F:preribosome binding"/>
    <property type="evidence" value="ECO:0007669"/>
    <property type="project" value="TreeGrafter"/>
</dbReference>
<feature type="domain" description="ATPase AAA-type core" evidence="1">
    <location>
        <begin position="227"/>
        <end position="347"/>
    </location>
</feature>
<evidence type="ECO:0000259" key="1">
    <source>
        <dbReference type="Pfam" id="PF00004"/>
    </source>
</evidence>
<keyword evidence="3" id="KW-1185">Reference proteome</keyword>
<dbReference type="Pfam" id="PF00004">
    <property type="entry name" value="AAA"/>
    <property type="match status" value="1"/>
</dbReference>
<dbReference type="Gene3D" id="3.40.50.300">
    <property type="entry name" value="P-loop containing nucleotide triphosphate hydrolases"/>
    <property type="match status" value="1"/>
</dbReference>
<evidence type="ECO:0000313" key="3">
    <source>
        <dbReference type="Proteomes" id="UP001172155"/>
    </source>
</evidence>
<dbReference type="Gene3D" id="1.10.8.60">
    <property type="match status" value="1"/>
</dbReference>
<dbReference type="InterPro" id="IPR003959">
    <property type="entry name" value="ATPase_AAA_core"/>
</dbReference>
<accession>A0AA40ERU1</accession>
<sequence>MPSHPDAGDRTTSAFFNHSTAKRINTDAVIATALKQQYPNLELVIVPTYGANLLSFAAGGHATYTLIEPGPRDTEVPSKLVWKGYVPPARRIDGNLGVLAQDIYFGKFIYKWQDAEFILYLVDGRDGSAAWPTVRNSYLLTSDMHKADELILAAGRWTHELRDEVWVFDGGSWLKSAELYQSVMKSSWDAVILDPAMKKAIIRDHMSFFDSRDTYQKLKVPWKRGVIYYGPPGNGKTISIKAMMNTFYKRKDPIPAMYVRNFVSWMGPEAAVAMIFEKARANAPCYLIFEDLDSLVTDGVRSYFLNEIDGLKNNDGIFIVGSTNHLDRLDPGIAKRPSRFDRQYLFPDPSREERVAYCHFWQSKLADNNDIKFPDKLCDAIADITEDFSFAYIQEAFVAALLAIARIEDGGSDSDTDSNEEGWVLTKSRNDELSGLPLWVEIQKQVKILREGMERGKESTVS</sequence>
<reference evidence="2" key="1">
    <citation type="submission" date="2023-06" db="EMBL/GenBank/DDBJ databases">
        <title>Genome-scale phylogeny and comparative genomics of the fungal order Sordariales.</title>
        <authorList>
            <consortium name="Lawrence Berkeley National Laboratory"/>
            <person name="Hensen N."/>
            <person name="Bonometti L."/>
            <person name="Westerberg I."/>
            <person name="Brannstrom I.O."/>
            <person name="Guillou S."/>
            <person name="Cros-Aarteil S."/>
            <person name="Calhoun S."/>
            <person name="Haridas S."/>
            <person name="Kuo A."/>
            <person name="Mondo S."/>
            <person name="Pangilinan J."/>
            <person name="Riley R."/>
            <person name="LaButti K."/>
            <person name="Andreopoulos B."/>
            <person name="Lipzen A."/>
            <person name="Chen C."/>
            <person name="Yanf M."/>
            <person name="Daum C."/>
            <person name="Ng V."/>
            <person name="Clum A."/>
            <person name="Steindorff A."/>
            <person name="Ohm R."/>
            <person name="Martin F."/>
            <person name="Silar P."/>
            <person name="Natvig D."/>
            <person name="Lalanne C."/>
            <person name="Gautier V."/>
            <person name="Ament-velasquez S.L."/>
            <person name="Kruys A."/>
            <person name="Hutchinson M.I."/>
            <person name="Powell A.J."/>
            <person name="Barry K."/>
            <person name="Miller A.N."/>
            <person name="Grigoriev I.V."/>
            <person name="Debuchy R."/>
            <person name="Gladieux P."/>
            <person name="Thoren M.H."/>
            <person name="Johannesson H."/>
        </authorList>
    </citation>
    <scope>NUCLEOTIDE SEQUENCE</scope>
    <source>
        <strain evidence="2">SMH3187-1</strain>
    </source>
</reference>
<dbReference type="EMBL" id="JAUKUD010000005">
    <property type="protein sequence ID" value="KAK0744262.1"/>
    <property type="molecule type" value="Genomic_DNA"/>
</dbReference>
<dbReference type="GO" id="GO:0005634">
    <property type="term" value="C:nucleus"/>
    <property type="evidence" value="ECO:0007669"/>
    <property type="project" value="TreeGrafter"/>
</dbReference>
<keyword evidence="2" id="KW-0378">Hydrolase</keyword>
<name>A0AA40ERU1_9PEZI</name>
<dbReference type="AlphaFoldDB" id="A0AA40ERU1"/>
<dbReference type="SUPFAM" id="SSF52540">
    <property type="entry name" value="P-loop containing nucleoside triphosphate hydrolases"/>
    <property type="match status" value="1"/>
</dbReference>
<dbReference type="GO" id="GO:0016887">
    <property type="term" value="F:ATP hydrolysis activity"/>
    <property type="evidence" value="ECO:0007669"/>
    <property type="project" value="InterPro"/>
</dbReference>
<dbReference type="PANTHER" id="PTHR23077:SF132">
    <property type="entry name" value="ATP-DEPENDENT ZN PROTEASE"/>
    <property type="match status" value="1"/>
</dbReference>
<evidence type="ECO:0000313" key="2">
    <source>
        <dbReference type="EMBL" id="KAK0744262.1"/>
    </source>
</evidence>
<protein>
    <submittedName>
        <fullName evidence="2">P-loop containing nucleoside triphosphate hydrolase protein</fullName>
    </submittedName>
</protein>
<dbReference type="PANTHER" id="PTHR23077">
    <property type="entry name" value="AAA-FAMILY ATPASE"/>
    <property type="match status" value="1"/>
</dbReference>
<dbReference type="InterPro" id="IPR050168">
    <property type="entry name" value="AAA_ATPase_domain"/>
</dbReference>
<dbReference type="Proteomes" id="UP001172155">
    <property type="component" value="Unassembled WGS sequence"/>
</dbReference>
<proteinExistence type="predicted"/>
<dbReference type="GO" id="GO:0005524">
    <property type="term" value="F:ATP binding"/>
    <property type="evidence" value="ECO:0007669"/>
    <property type="project" value="InterPro"/>
</dbReference>
<dbReference type="InterPro" id="IPR027417">
    <property type="entry name" value="P-loop_NTPase"/>
</dbReference>
<comment type="caution">
    <text evidence="2">The sequence shown here is derived from an EMBL/GenBank/DDBJ whole genome shotgun (WGS) entry which is preliminary data.</text>
</comment>
<dbReference type="GO" id="GO:0003723">
    <property type="term" value="F:RNA binding"/>
    <property type="evidence" value="ECO:0007669"/>
    <property type="project" value="TreeGrafter"/>
</dbReference>